<dbReference type="AlphaFoldDB" id="M4C6Z0"/>
<reference evidence="1" key="2">
    <citation type="submission" date="2015-06" db="UniProtKB">
        <authorList>
            <consortium name="EnsemblProtists"/>
        </authorList>
    </citation>
    <scope>IDENTIFICATION</scope>
    <source>
        <strain evidence="1">Emoy2</strain>
    </source>
</reference>
<dbReference type="EMBL" id="JH599066">
    <property type="status" value="NOT_ANNOTATED_CDS"/>
    <property type="molecule type" value="Genomic_DNA"/>
</dbReference>
<dbReference type="Proteomes" id="UP000011713">
    <property type="component" value="Unassembled WGS sequence"/>
</dbReference>
<dbReference type="InParanoid" id="M4C6Z0"/>
<accession>M4C6Z0</accession>
<sequence length="77" mass="8402">MLRGGCSKSATLPSVTKASMLDVEEGESSNQRALLIPVKNSEQAVEVYVDELPDDVNDIIDILRAEVAPLDVWIQFA</sequence>
<protein>
    <submittedName>
        <fullName evidence="1">Uncharacterized protein</fullName>
    </submittedName>
</protein>
<dbReference type="VEuPathDB" id="FungiDB:HpaG814878"/>
<evidence type="ECO:0000313" key="2">
    <source>
        <dbReference type="Proteomes" id="UP000011713"/>
    </source>
</evidence>
<keyword evidence="2" id="KW-1185">Reference proteome</keyword>
<proteinExistence type="predicted"/>
<dbReference type="EnsemblProtists" id="HpaT814878">
    <property type="protein sequence ID" value="HpaP814878"/>
    <property type="gene ID" value="HpaG814878"/>
</dbReference>
<name>M4C6Z0_HYAAE</name>
<evidence type="ECO:0000313" key="1">
    <source>
        <dbReference type="EnsemblProtists" id="HpaP814878"/>
    </source>
</evidence>
<dbReference type="HOGENOM" id="CLU_2645608_0_0_1"/>
<organism evidence="1 2">
    <name type="scientific">Hyaloperonospora arabidopsidis (strain Emoy2)</name>
    <name type="common">Downy mildew agent</name>
    <name type="synonym">Peronospora arabidopsidis</name>
    <dbReference type="NCBI Taxonomy" id="559515"/>
    <lineage>
        <taxon>Eukaryota</taxon>
        <taxon>Sar</taxon>
        <taxon>Stramenopiles</taxon>
        <taxon>Oomycota</taxon>
        <taxon>Peronosporomycetes</taxon>
        <taxon>Peronosporales</taxon>
        <taxon>Peronosporaceae</taxon>
        <taxon>Hyaloperonospora</taxon>
    </lineage>
</organism>
<reference evidence="2" key="1">
    <citation type="journal article" date="2010" name="Science">
        <title>Signatures of adaptation to obligate biotrophy in the Hyaloperonospora arabidopsidis genome.</title>
        <authorList>
            <person name="Baxter L."/>
            <person name="Tripathy S."/>
            <person name="Ishaque N."/>
            <person name="Boot N."/>
            <person name="Cabral A."/>
            <person name="Kemen E."/>
            <person name="Thines M."/>
            <person name="Ah-Fong A."/>
            <person name="Anderson R."/>
            <person name="Badejoko W."/>
            <person name="Bittner-Eddy P."/>
            <person name="Boore J.L."/>
            <person name="Chibucos M.C."/>
            <person name="Coates M."/>
            <person name="Dehal P."/>
            <person name="Delehaunty K."/>
            <person name="Dong S."/>
            <person name="Downton P."/>
            <person name="Dumas B."/>
            <person name="Fabro G."/>
            <person name="Fronick C."/>
            <person name="Fuerstenberg S.I."/>
            <person name="Fulton L."/>
            <person name="Gaulin E."/>
            <person name="Govers F."/>
            <person name="Hughes L."/>
            <person name="Humphray S."/>
            <person name="Jiang R.H."/>
            <person name="Judelson H."/>
            <person name="Kamoun S."/>
            <person name="Kyung K."/>
            <person name="Meijer H."/>
            <person name="Minx P."/>
            <person name="Morris P."/>
            <person name="Nelson J."/>
            <person name="Phuntumart V."/>
            <person name="Qutob D."/>
            <person name="Rehmany A."/>
            <person name="Rougon-Cardoso A."/>
            <person name="Ryden P."/>
            <person name="Torto-Alalibo T."/>
            <person name="Studholme D."/>
            <person name="Wang Y."/>
            <person name="Win J."/>
            <person name="Wood J."/>
            <person name="Clifton S.W."/>
            <person name="Rogers J."/>
            <person name="Van den Ackerveken G."/>
            <person name="Jones J.D."/>
            <person name="McDowell J.M."/>
            <person name="Beynon J."/>
            <person name="Tyler B.M."/>
        </authorList>
    </citation>
    <scope>NUCLEOTIDE SEQUENCE [LARGE SCALE GENOMIC DNA]</scope>
    <source>
        <strain evidence="2">Emoy2</strain>
    </source>
</reference>
<dbReference type="STRING" id="559515.M4C6Z0"/>